<dbReference type="GO" id="GO:0046789">
    <property type="term" value="F:host cell surface receptor binding"/>
    <property type="evidence" value="ECO:0007669"/>
    <property type="project" value="InterPro"/>
</dbReference>
<dbReference type="Gene3D" id="1.20.1310.20">
    <property type="entry name" value="Duffy-antigen binding domain"/>
    <property type="match status" value="1"/>
</dbReference>
<dbReference type="SUPFAM" id="SSF140924">
    <property type="entry name" value="Duffy binding domain-like"/>
    <property type="match status" value="2"/>
</dbReference>
<feature type="region of interest" description="Disordered" evidence="1">
    <location>
        <begin position="420"/>
        <end position="441"/>
    </location>
</feature>
<proteinExistence type="predicted"/>
<dbReference type="GO" id="GO:0016020">
    <property type="term" value="C:membrane"/>
    <property type="evidence" value="ECO:0007669"/>
    <property type="project" value="InterPro"/>
</dbReference>
<protein>
    <submittedName>
        <fullName evidence="5">Uncharacterized protein</fullName>
    </submittedName>
</protein>
<sequence>DKARHNLLADVCLAANHEGQSIKTHLEQYDAEYPSGSGHTTCTALARSFADIGDIIRGKDLYFGKKKKKQNETERDQLESKLKEIFKKIHGELKDAKKHYEGDTTNYYQLREDWWTANRETVWKALTCSDDLKDASYFRATCGGDRQGPSVARNQCRCGDGDKPKSGKGGEVTIVPTYFDYVPQYLRWFEEWAEDFCRKKNKKLQDVKTNCLDETKGKYCSLNGYDCTKTKLAIGKYRMGNQCISCLYACNPYVDWINNQKEQFDKQKQKYINVINGAPVSGRQKGGARGKCGTVGEFLEKLSAEDVCKKITDEKEGKIDFKNVNSGSASVPGGGTSGASGTNNEKEGTFYRSKYCQPCPHCGMKKKNGNEWENKSETDNCTSGKLYKPKNGQDGTKIEILKSGEGETEIKEKLEEFCKTQNGSDGSGVASGDKNGGSNSRSKELYQEWKCYQIGELTKVGEGEDDVDDLEYDEQVKNAGGLCILENKNKKEKGKEKESDPEPAEFQKTFHDFFYYWVAHMLKDSIHWRTKKLEKCLKNEKKKCGNQQCKVDCDCFKNWIGKKKKKEWDKIVQHFNTQDGFGKQGEFLGQFRYDVVLKF</sequence>
<dbReference type="Proteomes" id="UP000030708">
    <property type="component" value="Unassembled WGS sequence"/>
</dbReference>
<dbReference type="InterPro" id="IPR054595">
    <property type="entry name" value="DBL_C"/>
</dbReference>
<dbReference type="InterPro" id="IPR004258">
    <property type="entry name" value="DBL"/>
</dbReference>
<dbReference type="OrthoDB" id="379270at2759"/>
<gene>
    <name evidence="5" type="ORF">PFTANZ_06186</name>
</gene>
<evidence type="ECO:0000259" key="4">
    <source>
        <dbReference type="Pfam" id="PF22672"/>
    </source>
</evidence>
<feature type="domain" description="Duffy-binding-like" evidence="4">
    <location>
        <begin position="191"/>
        <end position="325"/>
    </location>
</feature>
<dbReference type="AlphaFoldDB" id="A0A024VXW7"/>
<dbReference type="EMBL" id="KI926882">
    <property type="protein sequence ID" value="ETW33095.1"/>
    <property type="molecule type" value="Genomic_DNA"/>
</dbReference>
<feature type="region of interest" description="Disordered" evidence="1">
    <location>
        <begin position="323"/>
        <end position="344"/>
    </location>
</feature>
<feature type="non-terminal residue" evidence="5">
    <location>
        <position position="1"/>
    </location>
</feature>
<feature type="domain" description="Duffy-binding-like" evidence="2">
    <location>
        <begin position="513"/>
        <end position="583"/>
    </location>
</feature>
<dbReference type="Pfam" id="PF05424">
    <property type="entry name" value="Duffy_binding"/>
    <property type="match status" value="1"/>
</dbReference>
<reference evidence="5 6" key="2">
    <citation type="submission" date="2013-02" db="EMBL/GenBank/DDBJ databases">
        <title>The Genome Sequence of Plasmodium falciparum Tanzania (2000708).</title>
        <authorList>
            <consortium name="The Broad Institute Genome Sequencing Platform"/>
            <consortium name="The Broad Institute Genome Sequencing Center for Infectious Disease"/>
            <person name="Neafsey D."/>
            <person name="Cheeseman I."/>
            <person name="Volkman S."/>
            <person name="Adams J."/>
            <person name="Walker B."/>
            <person name="Young S.K."/>
            <person name="Zeng Q."/>
            <person name="Gargeya S."/>
            <person name="Fitzgerald M."/>
            <person name="Haas B."/>
            <person name="Abouelleil A."/>
            <person name="Alvarado L."/>
            <person name="Arachchi H.M."/>
            <person name="Berlin A.M."/>
            <person name="Chapman S.B."/>
            <person name="Dewar J."/>
            <person name="Goldberg J."/>
            <person name="Griggs A."/>
            <person name="Gujja S."/>
            <person name="Hansen M."/>
            <person name="Howarth C."/>
            <person name="Imamovic A."/>
            <person name="Larimer J."/>
            <person name="McCowan C."/>
            <person name="Murphy C."/>
            <person name="Neiman D."/>
            <person name="Pearson M."/>
            <person name="Priest M."/>
            <person name="Roberts A."/>
            <person name="Saif S."/>
            <person name="Shea T."/>
            <person name="Sisk P."/>
            <person name="Sykes S."/>
            <person name="Wortman J."/>
            <person name="Nusbaum C."/>
            <person name="Birren B."/>
        </authorList>
    </citation>
    <scope>NUCLEOTIDE SEQUENCE [LARGE SCALE GENOMIC DNA]</scope>
    <source>
        <strain evidence="6">Tanzania (2000708)</strain>
    </source>
</reference>
<evidence type="ECO:0000259" key="2">
    <source>
        <dbReference type="Pfam" id="PF03011"/>
    </source>
</evidence>
<organism evidence="5 6">
    <name type="scientific">Plasmodium falciparum Tanzania</name>
    <name type="common">2000708</name>
    <dbReference type="NCBI Taxonomy" id="1036725"/>
    <lineage>
        <taxon>Eukaryota</taxon>
        <taxon>Sar</taxon>
        <taxon>Alveolata</taxon>
        <taxon>Apicomplexa</taxon>
        <taxon>Aconoidasida</taxon>
        <taxon>Haemosporida</taxon>
        <taxon>Plasmodiidae</taxon>
        <taxon>Plasmodium</taxon>
        <taxon>Plasmodium (Laverania)</taxon>
    </lineage>
</organism>
<evidence type="ECO:0000259" key="3">
    <source>
        <dbReference type="Pfam" id="PF05424"/>
    </source>
</evidence>
<feature type="domain" description="Duffy-antigen binding" evidence="3">
    <location>
        <begin position="3"/>
        <end position="187"/>
    </location>
</feature>
<dbReference type="Pfam" id="PF03011">
    <property type="entry name" value="PFEMP"/>
    <property type="match status" value="1"/>
</dbReference>
<dbReference type="InterPro" id="IPR008602">
    <property type="entry name" value="Duffy-antigen-binding"/>
</dbReference>
<dbReference type="InterPro" id="IPR042202">
    <property type="entry name" value="Duffy-ag-bd_sf"/>
</dbReference>
<accession>A0A024VXW7</accession>
<feature type="non-terminal residue" evidence="5">
    <location>
        <position position="599"/>
    </location>
</feature>
<evidence type="ECO:0000313" key="5">
    <source>
        <dbReference type="EMBL" id="ETW33095.1"/>
    </source>
</evidence>
<name>A0A024VXW7_PLAFA</name>
<reference evidence="5 6" key="1">
    <citation type="submission" date="2013-02" db="EMBL/GenBank/DDBJ databases">
        <title>The Genome Annotation of Plasmodium falciparum Tanzania (2000708).</title>
        <authorList>
            <consortium name="The Broad Institute Genome Sequencing Platform"/>
            <consortium name="The Broad Institute Genome Sequencing Center for Infectious Disease"/>
            <person name="Neafsey D."/>
            <person name="Hoffman S."/>
            <person name="Volkman S."/>
            <person name="Rosenthal P."/>
            <person name="Walker B."/>
            <person name="Young S.K."/>
            <person name="Zeng Q."/>
            <person name="Gargeya S."/>
            <person name="Fitzgerald M."/>
            <person name="Haas B."/>
            <person name="Abouelleil A."/>
            <person name="Allen A.W."/>
            <person name="Alvarado L."/>
            <person name="Arachchi H.M."/>
            <person name="Berlin A.M."/>
            <person name="Chapman S.B."/>
            <person name="Gainer-Dewar J."/>
            <person name="Goldberg J."/>
            <person name="Griggs A."/>
            <person name="Gujja S."/>
            <person name="Hansen M."/>
            <person name="Howarth C."/>
            <person name="Imamovic A."/>
            <person name="Ireland A."/>
            <person name="Larimer J."/>
            <person name="McCowan C."/>
            <person name="Murphy C."/>
            <person name="Pearson M."/>
            <person name="Poon T.W."/>
            <person name="Priest M."/>
            <person name="Roberts A."/>
            <person name="Saif S."/>
            <person name="Shea T."/>
            <person name="Sisk P."/>
            <person name="Sykes S."/>
            <person name="Wortman J."/>
            <person name="Nusbaum C."/>
            <person name="Birren B."/>
        </authorList>
    </citation>
    <scope>NUCLEOTIDE SEQUENCE [LARGE SCALE GENOMIC DNA]</scope>
    <source>
        <strain evidence="6">Tanzania (2000708)</strain>
    </source>
</reference>
<dbReference type="Gene3D" id="1.20.58.830">
    <property type="match status" value="2"/>
</dbReference>
<evidence type="ECO:0000256" key="1">
    <source>
        <dbReference type="SAM" id="MobiDB-lite"/>
    </source>
</evidence>
<evidence type="ECO:0000313" key="6">
    <source>
        <dbReference type="Proteomes" id="UP000030708"/>
    </source>
</evidence>
<dbReference type="Pfam" id="PF22672">
    <property type="entry name" value="DBL_C"/>
    <property type="match status" value="1"/>
</dbReference>